<organism evidence="3 4">
    <name type="scientific">Aulographum hederae CBS 113979</name>
    <dbReference type="NCBI Taxonomy" id="1176131"/>
    <lineage>
        <taxon>Eukaryota</taxon>
        <taxon>Fungi</taxon>
        <taxon>Dikarya</taxon>
        <taxon>Ascomycota</taxon>
        <taxon>Pezizomycotina</taxon>
        <taxon>Dothideomycetes</taxon>
        <taxon>Pleosporomycetidae</taxon>
        <taxon>Aulographales</taxon>
        <taxon>Aulographaceae</taxon>
    </lineage>
</organism>
<dbReference type="EMBL" id="ML977157">
    <property type="protein sequence ID" value="KAF1986423.1"/>
    <property type="molecule type" value="Genomic_DNA"/>
</dbReference>
<evidence type="ECO:0000256" key="2">
    <source>
        <dbReference type="SAM" id="Phobius"/>
    </source>
</evidence>
<feature type="transmembrane region" description="Helical" evidence="2">
    <location>
        <begin position="21"/>
        <end position="43"/>
    </location>
</feature>
<feature type="compositionally biased region" description="Basic and acidic residues" evidence="1">
    <location>
        <begin position="332"/>
        <end position="347"/>
    </location>
</feature>
<feature type="compositionally biased region" description="Polar residues" evidence="1">
    <location>
        <begin position="257"/>
        <end position="268"/>
    </location>
</feature>
<sequence>MRSQRQAYRTLDDLYSERDAVAWYWRLIALVASWGLLGGFLLLPSTFDEKASLRFSTGVLTIFIVAFLTTGYSLTVLLWFAVRSPLFRSESIFLPALCSCGFGLLATLYCFASSTRYDWNAASGATIALSAFSSVTYGILVFLTQKQITWYKSVAGDSHSQHDLVSHRASSTSQEQSYYTNYVANMYPTARASSASSAYDIPPAAASPVPPTLSEDDLVNQQMALLLRKADAAPSPDASQSTFRIDWPGGNDEENQTFRPSQRASRAPNSHEMGLQSPRHDITTPEPGRTRSRSGPLLTTDFPPSSRHDRSNDRGRSAGRPDSQPSGRVRTKSRDDRRREIELGMIR</sequence>
<feature type="region of interest" description="Disordered" evidence="1">
    <location>
        <begin position="230"/>
        <end position="347"/>
    </location>
</feature>
<evidence type="ECO:0000313" key="4">
    <source>
        <dbReference type="Proteomes" id="UP000800041"/>
    </source>
</evidence>
<gene>
    <name evidence="3" type="ORF">K402DRAFT_421272</name>
</gene>
<feature type="transmembrane region" description="Helical" evidence="2">
    <location>
        <begin position="92"/>
        <end position="115"/>
    </location>
</feature>
<keyword evidence="2" id="KW-0472">Membrane</keyword>
<protein>
    <submittedName>
        <fullName evidence="3">Uncharacterized protein</fullName>
    </submittedName>
</protein>
<dbReference type="OrthoDB" id="3254104at2759"/>
<reference evidence="3" key="1">
    <citation type="journal article" date="2020" name="Stud. Mycol.">
        <title>101 Dothideomycetes genomes: a test case for predicting lifestyles and emergence of pathogens.</title>
        <authorList>
            <person name="Haridas S."/>
            <person name="Albert R."/>
            <person name="Binder M."/>
            <person name="Bloem J."/>
            <person name="Labutti K."/>
            <person name="Salamov A."/>
            <person name="Andreopoulos B."/>
            <person name="Baker S."/>
            <person name="Barry K."/>
            <person name="Bills G."/>
            <person name="Bluhm B."/>
            <person name="Cannon C."/>
            <person name="Castanera R."/>
            <person name="Culley D."/>
            <person name="Daum C."/>
            <person name="Ezra D."/>
            <person name="Gonzalez J."/>
            <person name="Henrissat B."/>
            <person name="Kuo A."/>
            <person name="Liang C."/>
            <person name="Lipzen A."/>
            <person name="Lutzoni F."/>
            <person name="Magnuson J."/>
            <person name="Mondo S."/>
            <person name="Nolan M."/>
            <person name="Ohm R."/>
            <person name="Pangilinan J."/>
            <person name="Park H.-J."/>
            <person name="Ramirez L."/>
            <person name="Alfaro M."/>
            <person name="Sun H."/>
            <person name="Tritt A."/>
            <person name="Yoshinaga Y."/>
            <person name="Zwiers L.-H."/>
            <person name="Turgeon B."/>
            <person name="Goodwin S."/>
            <person name="Spatafora J."/>
            <person name="Crous P."/>
            <person name="Grigoriev I."/>
        </authorList>
    </citation>
    <scope>NUCLEOTIDE SEQUENCE</scope>
    <source>
        <strain evidence="3">CBS 113979</strain>
    </source>
</reference>
<keyword evidence="2" id="KW-0812">Transmembrane</keyword>
<dbReference type="Proteomes" id="UP000800041">
    <property type="component" value="Unassembled WGS sequence"/>
</dbReference>
<evidence type="ECO:0000256" key="1">
    <source>
        <dbReference type="SAM" id="MobiDB-lite"/>
    </source>
</evidence>
<accession>A0A6G1GZM8</accession>
<name>A0A6G1GZM8_9PEZI</name>
<feature type="compositionally biased region" description="Basic and acidic residues" evidence="1">
    <location>
        <begin position="306"/>
        <end position="316"/>
    </location>
</feature>
<keyword evidence="4" id="KW-1185">Reference proteome</keyword>
<feature type="transmembrane region" description="Helical" evidence="2">
    <location>
        <begin position="121"/>
        <end position="143"/>
    </location>
</feature>
<proteinExistence type="predicted"/>
<dbReference type="AlphaFoldDB" id="A0A6G1GZM8"/>
<evidence type="ECO:0000313" key="3">
    <source>
        <dbReference type="EMBL" id="KAF1986423.1"/>
    </source>
</evidence>
<keyword evidence="2" id="KW-1133">Transmembrane helix</keyword>
<feature type="transmembrane region" description="Helical" evidence="2">
    <location>
        <begin position="55"/>
        <end position="80"/>
    </location>
</feature>